<protein>
    <submittedName>
        <fullName evidence="1">Uncharacterized protein</fullName>
    </submittedName>
</protein>
<organism evidence="1 2">
    <name type="scientific">Leucogyrophana mollusca</name>
    <dbReference type="NCBI Taxonomy" id="85980"/>
    <lineage>
        <taxon>Eukaryota</taxon>
        <taxon>Fungi</taxon>
        <taxon>Dikarya</taxon>
        <taxon>Basidiomycota</taxon>
        <taxon>Agaricomycotina</taxon>
        <taxon>Agaricomycetes</taxon>
        <taxon>Agaricomycetidae</taxon>
        <taxon>Boletales</taxon>
        <taxon>Boletales incertae sedis</taxon>
        <taxon>Leucogyrophana</taxon>
    </lineage>
</organism>
<reference evidence="1" key="1">
    <citation type="journal article" date="2021" name="New Phytol.">
        <title>Evolutionary innovations through gain and loss of genes in the ectomycorrhizal Boletales.</title>
        <authorList>
            <person name="Wu G."/>
            <person name="Miyauchi S."/>
            <person name="Morin E."/>
            <person name="Kuo A."/>
            <person name="Drula E."/>
            <person name="Varga T."/>
            <person name="Kohler A."/>
            <person name="Feng B."/>
            <person name="Cao Y."/>
            <person name="Lipzen A."/>
            <person name="Daum C."/>
            <person name="Hundley H."/>
            <person name="Pangilinan J."/>
            <person name="Johnson J."/>
            <person name="Barry K."/>
            <person name="LaButti K."/>
            <person name="Ng V."/>
            <person name="Ahrendt S."/>
            <person name="Min B."/>
            <person name="Choi I.G."/>
            <person name="Park H."/>
            <person name="Plett J.M."/>
            <person name="Magnuson J."/>
            <person name="Spatafora J.W."/>
            <person name="Nagy L.G."/>
            <person name="Henrissat B."/>
            <person name="Grigoriev I.V."/>
            <person name="Yang Z.L."/>
            <person name="Xu J."/>
            <person name="Martin F.M."/>
        </authorList>
    </citation>
    <scope>NUCLEOTIDE SEQUENCE</scope>
    <source>
        <strain evidence="1">KUC20120723A-06</strain>
    </source>
</reference>
<keyword evidence="2" id="KW-1185">Reference proteome</keyword>
<dbReference type="EMBL" id="MU266536">
    <property type="protein sequence ID" value="KAH7921218.1"/>
    <property type="molecule type" value="Genomic_DNA"/>
</dbReference>
<comment type="caution">
    <text evidence="1">The sequence shown here is derived from an EMBL/GenBank/DDBJ whole genome shotgun (WGS) entry which is preliminary data.</text>
</comment>
<accession>A0ACB8B8I2</accession>
<name>A0ACB8B8I2_9AGAM</name>
<evidence type="ECO:0000313" key="1">
    <source>
        <dbReference type="EMBL" id="KAH7921218.1"/>
    </source>
</evidence>
<evidence type="ECO:0000313" key="2">
    <source>
        <dbReference type="Proteomes" id="UP000790709"/>
    </source>
</evidence>
<sequence>MTDSPRTTPQLQGPITAGSPFDHPDADVILRSSDNVDFRVFKLMLSLTSPVFKDMFSLPQPPRANSELLPLGLPVIPVTETSSVLENLLLYCYPGGVPQASNLESASAILEAATKYEMGSVLPLIGNTLLRFAELDPLSTYAIFSRYGWRKEMQVAASHALKLGGLGRPSQFVPELEKITGGDYHRLLAYHYACGAAAQNAWRNSSLVSVEQAERGTDVQQEMMMNDVWSCTCVHGLCLLYD</sequence>
<gene>
    <name evidence="1" type="ORF">BV22DRAFT_1019767</name>
</gene>
<dbReference type="Proteomes" id="UP000790709">
    <property type="component" value="Unassembled WGS sequence"/>
</dbReference>
<proteinExistence type="predicted"/>